<sequence length="1031" mass="112624">MNIAGPRSMAHRKPTKLLIQEYEQSIYDRKDKAPLRQSFRNLLAILKKARPGNKSDSDKPIFPPSTASKPRHVHSKDLPLLPLALGDVSRPFLSRSQTQTGTLIYFTHPVWTTCTISLKGSKLTVSWFNDLIPSIHEIDLGRCTDIRSIGIGALDPPSAAALLPFNSTDDGDGEQDVKLFEILFERKQRELFAVRSVRERAKWISAFWESISPTHDATPVHVQETADVVTETAPVLTAPAESTPTLAPIRPRPSRTSTDRSLPPIPVARNNSRTKPIAPALEVSIPPPIASPTRKNSNLSLGTLPDLPTPVRLQVSNPSPSVYSSSVSPSVFSNEFKKALSSQSAPTSPTSIRTPQSPFGNHVRSAQQRPTSPSITNLSQLSVVKSRLAQMERDSKSTGGSTTSARRSSVATKSNFSTDSGSDLRKRIGSPLAPSSFEKRGQRQTGSSDEETASAGRENGSGFTSKVRDGNVKRAVNTPPPPSQQLDATPIRTAQPVPGLPLPERAPSQSSSTSKTRATPNRHAGSTEYKRLDTISEDVQKIKEVLGGGNEQGPGNAGPTIHQITLGLDHRLVGTNETLGLVKDRLETIEKQLHTLSRHTKGKRGTLGYYRSDSKGAQGSTATDYATDDEQRTGLVDASLEDLPGLRGILEDIKSQLGSELPALNDKISELGSEGHKAIAARRDLGEDDEANSADLKRLQGQLEELVTLWQTVSRAHDQTPSAESLELKQELARIISMLEYDREDRGRQALQQADSVRYLNELNQWLETFVNSGTAQIQSLATNIDRLMTELGGNDQSDLPGNGTVHLLNNIRQLVLGMKARDQNMASLQASVNDLITALNSETRLDSSAIAQMIEVQKQHQKVMLRSFTDEISGEIKGERLRFVEAMKEATAINVQQHVEQFKEELGREVLSVAKELERLQRDKQDMESQITNLFSYYSKQQRSADPSNGIEIEVPGSGVYSQNYGVGSGKRGESNIANTKPLSTPTKPLAVNNNQSSGSSSSSSRGYRGQKQNYYGTPGRPFPLPRGTY</sequence>
<reference evidence="3 4" key="1">
    <citation type="journal article" date="2019" name="Nat. Ecol. Evol.">
        <title>Megaphylogeny resolves global patterns of mushroom evolution.</title>
        <authorList>
            <person name="Varga T."/>
            <person name="Krizsan K."/>
            <person name="Foldi C."/>
            <person name="Dima B."/>
            <person name="Sanchez-Garcia M."/>
            <person name="Sanchez-Ramirez S."/>
            <person name="Szollosi G.J."/>
            <person name="Szarkandi J.G."/>
            <person name="Papp V."/>
            <person name="Albert L."/>
            <person name="Andreopoulos W."/>
            <person name="Angelini C."/>
            <person name="Antonin V."/>
            <person name="Barry K.W."/>
            <person name="Bougher N.L."/>
            <person name="Buchanan P."/>
            <person name="Buyck B."/>
            <person name="Bense V."/>
            <person name="Catcheside P."/>
            <person name="Chovatia M."/>
            <person name="Cooper J."/>
            <person name="Damon W."/>
            <person name="Desjardin D."/>
            <person name="Finy P."/>
            <person name="Geml J."/>
            <person name="Haridas S."/>
            <person name="Hughes K."/>
            <person name="Justo A."/>
            <person name="Karasinski D."/>
            <person name="Kautmanova I."/>
            <person name="Kiss B."/>
            <person name="Kocsube S."/>
            <person name="Kotiranta H."/>
            <person name="LaButti K.M."/>
            <person name="Lechner B.E."/>
            <person name="Liimatainen K."/>
            <person name="Lipzen A."/>
            <person name="Lukacs Z."/>
            <person name="Mihaltcheva S."/>
            <person name="Morgado L.N."/>
            <person name="Niskanen T."/>
            <person name="Noordeloos M.E."/>
            <person name="Ohm R.A."/>
            <person name="Ortiz-Santana B."/>
            <person name="Ovrebo C."/>
            <person name="Racz N."/>
            <person name="Riley R."/>
            <person name="Savchenko A."/>
            <person name="Shiryaev A."/>
            <person name="Soop K."/>
            <person name="Spirin V."/>
            <person name="Szebenyi C."/>
            <person name="Tomsovsky M."/>
            <person name="Tulloss R.E."/>
            <person name="Uehling J."/>
            <person name="Grigoriev I.V."/>
            <person name="Vagvolgyi C."/>
            <person name="Papp T."/>
            <person name="Martin F.M."/>
            <person name="Miettinen O."/>
            <person name="Hibbett D.S."/>
            <person name="Nagy L.G."/>
        </authorList>
    </citation>
    <scope>NUCLEOTIDE SEQUENCE [LARGE SCALE GENOMIC DNA]</scope>
    <source>
        <strain evidence="3 4">CBS 121175</strain>
    </source>
</reference>
<feature type="compositionally biased region" description="Pro residues" evidence="2">
    <location>
        <begin position="1022"/>
        <end position="1031"/>
    </location>
</feature>
<accession>A0A5C3L1B9</accession>
<feature type="region of interest" description="Disordered" evidence="2">
    <location>
        <begin position="235"/>
        <end position="328"/>
    </location>
</feature>
<name>A0A5C3L1B9_COPMA</name>
<feature type="region of interest" description="Disordered" evidence="2">
    <location>
        <begin position="341"/>
        <end position="535"/>
    </location>
</feature>
<organism evidence="3 4">
    <name type="scientific">Coprinopsis marcescibilis</name>
    <name type="common">Agaric fungus</name>
    <name type="synonym">Psathyrella marcescibilis</name>
    <dbReference type="NCBI Taxonomy" id="230819"/>
    <lineage>
        <taxon>Eukaryota</taxon>
        <taxon>Fungi</taxon>
        <taxon>Dikarya</taxon>
        <taxon>Basidiomycota</taxon>
        <taxon>Agaricomycotina</taxon>
        <taxon>Agaricomycetes</taxon>
        <taxon>Agaricomycetidae</taxon>
        <taxon>Agaricales</taxon>
        <taxon>Agaricineae</taxon>
        <taxon>Psathyrellaceae</taxon>
        <taxon>Coprinopsis</taxon>
    </lineage>
</organism>
<dbReference type="STRING" id="230819.A0A5C3L1B9"/>
<dbReference type="EMBL" id="ML210174">
    <property type="protein sequence ID" value="TFK26505.1"/>
    <property type="molecule type" value="Genomic_DNA"/>
</dbReference>
<gene>
    <name evidence="3" type="ORF">FA15DRAFT_277427</name>
</gene>
<feature type="coiled-coil region" evidence="1">
    <location>
        <begin position="904"/>
        <end position="938"/>
    </location>
</feature>
<feature type="compositionally biased region" description="Polar residues" evidence="2">
    <location>
        <begin position="615"/>
        <end position="624"/>
    </location>
</feature>
<feature type="region of interest" description="Disordered" evidence="2">
    <location>
        <begin position="965"/>
        <end position="1031"/>
    </location>
</feature>
<proteinExistence type="predicted"/>
<evidence type="ECO:0000256" key="2">
    <source>
        <dbReference type="SAM" id="MobiDB-lite"/>
    </source>
</evidence>
<keyword evidence="4" id="KW-1185">Reference proteome</keyword>
<feature type="compositionally biased region" description="Polar residues" evidence="2">
    <location>
        <begin position="977"/>
        <end position="997"/>
    </location>
</feature>
<evidence type="ECO:0000313" key="3">
    <source>
        <dbReference type="EMBL" id="TFK26505.1"/>
    </source>
</evidence>
<dbReference type="Proteomes" id="UP000307440">
    <property type="component" value="Unassembled WGS sequence"/>
</dbReference>
<feature type="compositionally biased region" description="Low complexity" evidence="2">
    <location>
        <begin position="315"/>
        <end position="328"/>
    </location>
</feature>
<feature type="region of interest" description="Disordered" evidence="2">
    <location>
        <begin position="599"/>
        <end position="630"/>
    </location>
</feature>
<dbReference type="OrthoDB" id="2261329at2759"/>
<dbReference type="AlphaFoldDB" id="A0A5C3L1B9"/>
<keyword evidence="1" id="KW-0175">Coiled coil</keyword>
<protein>
    <recommendedName>
        <fullName evidence="5">PH domain-containing protein</fullName>
    </recommendedName>
</protein>
<evidence type="ECO:0008006" key="5">
    <source>
        <dbReference type="Google" id="ProtNLM"/>
    </source>
</evidence>
<evidence type="ECO:0000256" key="1">
    <source>
        <dbReference type="SAM" id="Coils"/>
    </source>
</evidence>
<feature type="compositionally biased region" description="Low complexity" evidence="2">
    <location>
        <begin position="397"/>
        <end position="414"/>
    </location>
</feature>
<feature type="compositionally biased region" description="Polar residues" evidence="2">
    <location>
        <begin position="507"/>
        <end position="519"/>
    </location>
</feature>
<evidence type="ECO:0000313" key="4">
    <source>
        <dbReference type="Proteomes" id="UP000307440"/>
    </source>
</evidence>
<feature type="region of interest" description="Disordered" evidence="2">
    <location>
        <begin position="50"/>
        <end position="73"/>
    </location>
</feature>
<feature type="compositionally biased region" description="Polar residues" evidence="2">
    <location>
        <begin position="341"/>
        <end position="383"/>
    </location>
</feature>